<evidence type="ECO:0000259" key="6">
    <source>
        <dbReference type="PROSITE" id="PS51007"/>
    </source>
</evidence>
<gene>
    <name evidence="7" type="ORF">RBB81_00100</name>
</gene>
<dbReference type="SUPFAM" id="SSF46626">
    <property type="entry name" value="Cytochrome c"/>
    <property type="match status" value="1"/>
</dbReference>
<evidence type="ECO:0000256" key="5">
    <source>
        <dbReference type="SAM" id="MobiDB-lite"/>
    </source>
</evidence>
<dbReference type="KEGG" id="tgi:RBB81_00100"/>
<feature type="domain" description="Cytochrome c" evidence="6">
    <location>
        <begin position="67"/>
        <end position="155"/>
    </location>
</feature>
<keyword evidence="1 4" id="KW-0349">Heme</keyword>
<dbReference type="InterPro" id="IPR036909">
    <property type="entry name" value="Cyt_c-like_dom_sf"/>
</dbReference>
<dbReference type="PROSITE" id="PS51007">
    <property type="entry name" value="CYTC"/>
    <property type="match status" value="1"/>
</dbReference>
<organism evidence="7">
    <name type="scientific">Tunturiibacter gelidiferens</name>
    <dbReference type="NCBI Taxonomy" id="3069689"/>
    <lineage>
        <taxon>Bacteria</taxon>
        <taxon>Pseudomonadati</taxon>
        <taxon>Acidobacteriota</taxon>
        <taxon>Terriglobia</taxon>
        <taxon>Terriglobales</taxon>
        <taxon>Acidobacteriaceae</taxon>
        <taxon>Tunturiibacter</taxon>
    </lineage>
</organism>
<proteinExistence type="predicted"/>
<keyword evidence="2 4" id="KW-0479">Metal-binding</keyword>
<feature type="region of interest" description="Disordered" evidence="5">
    <location>
        <begin position="158"/>
        <end position="202"/>
    </location>
</feature>
<dbReference type="RefSeq" id="WP_353070708.1">
    <property type="nucleotide sequence ID" value="NZ_CP132937.1"/>
</dbReference>
<accession>A0AAU7YUV7</accession>
<dbReference type="GO" id="GO:0046872">
    <property type="term" value="F:metal ion binding"/>
    <property type="evidence" value="ECO:0007669"/>
    <property type="project" value="UniProtKB-KW"/>
</dbReference>
<evidence type="ECO:0000256" key="1">
    <source>
        <dbReference type="ARBA" id="ARBA00022617"/>
    </source>
</evidence>
<protein>
    <submittedName>
        <fullName evidence="7">Cytochrome c</fullName>
    </submittedName>
</protein>
<dbReference type="Pfam" id="PF13442">
    <property type="entry name" value="Cytochrome_CBB3"/>
    <property type="match status" value="1"/>
</dbReference>
<sequence>MAKKLTLIALLVGLVVVCIYASVTVRRGFSTRDSPSTVEAFVAQRTRDMAIPAKARRMNNPVSASPEVYADARAHFADHCAQCHANNGGGDTPIGRNLYPKPPDMRLAQTQNMSDGELYYTIQYGIRMSGMPAFGEPVDNDQDTWKLVTFIRHLPKLSEQEETEMQHLNPKTPDEIQEEKDEENFLKGDANSATPATTMHHH</sequence>
<dbReference type="EMBL" id="CP132937">
    <property type="protein sequence ID" value="XCB20260.1"/>
    <property type="molecule type" value="Genomic_DNA"/>
</dbReference>
<feature type="compositionally biased region" description="Polar residues" evidence="5">
    <location>
        <begin position="191"/>
        <end position="202"/>
    </location>
</feature>
<evidence type="ECO:0000313" key="7">
    <source>
        <dbReference type="EMBL" id="XCB20260.1"/>
    </source>
</evidence>
<dbReference type="InterPro" id="IPR009056">
    <property type="entry name" value="Cyt_c-like_dom"/>
</dbReference>
<name>A0AAU7YUV7_9BACT</name>
<geneLocation type="plasmid" evidence="7">
    <name>unnamed</name>
</geneLocation>
<evidence type="ECO:0000256" key="2">
    <source>
        <dbReference type="ARBA" id="ARBA00022723"/>
    </source>
</evidence>
<dbReference type="GO" id="GO:0020037">
    <property type="term" value="F:heme binding"/>
    <property type="evidence" value="ECO:0007669"/>
    <property type="project" value="InterPro"/>
</dbReference>
<dbReference type="AlphaFoldDB" id="A0AAU7YUV7"/>
<reference evidence="7" key="2">
    <citation type="journal article" date="2024" name="Environ. Microbiol.">
        <title>Genome analysis and description of Tunturibacter gen. nov. expands the diversity of Terriglobia in tundra soils.</title>
        <authorList>
            <person name="Messyasz A."/>
            <person name="Mannisto M.K."/>
            <person name="Kerkhof L.J."/>
            <person name="Haggblom M.M."/>
        </authorList>
    </citation>
    <scope>NUCLEOTIDE SEQUENCE</scope>
    <source>
        <strain evidence="7">M8UP39</strain>
    </source>
</reference>
<evidence type="ECO:0000256" key="3">
    <source>
        <dbReference type="ARBA" id="ARBA00023004"/>
    </source>
</evidence>
<keyword evidence="7" id="KW-0614">Plasmid</keyword>
<keyword evidence="3 4" id="KW-0408">Iron</keyword>
<dbReference type="GO" id="GO:0009055">
    <property type="term" value="F:electron transfer activity"/>
    <property type="evidence" value="ECO:0007669"/>
    <property type="project" value="InterPro"/>
</dbReference>
<evidence type="ECO:0000256" key="4">
    <source>
        <dbReference type="PROSITE-ProRule" id="PRU00433"/>
    </source>
</evidence>
<reference evidence="7" key="1">
    <citation type="submission" date="2023-08" db="EMBL/GenBank/DDBJ databases">
        <authorList>
            <person name="Messyasz A."/>
            <person name="Mannisto M.K."/>
            <person name="Kerkhof L.J."/>
            <person name="Haggblom M."/>
        </authorList>
    </citation>
    <scope>NUCLEOTIDE SEQUENCE</scope>
    <source>
        <strain evidence="7">M8UP39</strain>
        <plasmid evidence="7">unnamed</plasmid>
    </source>
</reference>
<dbReference type="Gene3D" id="1.10.760.10">
    <property type="entry name" value="Cytochrome c-like domain"/>
    <property type="match status" value="1"/>
</dbReference>